<dbReference type="AlphaFoldDB" id="A0A6N7IYQ1"/>
<dbReference type="GO" id="GO:0004725">
    <property type="term" value="F:protein tyrosine phosphatase activity"/>
    <property type="evidence" value="ECO:0007669"/>
    <property type="project" value="UniProtKB-EC"/>
</dbReference>
<organism evidence="6 7">
    <name type="scientific">Candidatus Weimeria bifida</name>
    <dbReference type="NCBI Taxonomy" id="2599074"/>
    <lineage>
        <taxon>Bacteria</taxon>
        <taxon>Bacillati</taxon>
        <taxon>Bacillota</taxon>
        <taxon>Clostridia</taxon>
        <taxon>Lachnospirales</taxon>
        <taxon>Lachnospiraceae</taxon>
        <taxon>Candidatus Weimeria</taxon>
    </lineage>
</organism>
<dbReference type="PANTHER" id="PTHR39181">
    <property type="entry name" value="TYROSINE-PROTEIN PHOSPHATASE YWQE"/>
    <property type="match status" value="1"/>
</dbReference>
<protein>
    <recommendedName>
        <fullName evidence="2">protein-tyrosine-phosphatase</fullName>
        <ecNumber evidence="2">3.1.3.48</ecNumber>
    </recommendedName>
</protein>
<dbReference type="Proteomes" id="UP000460257">
    <property type="component" value="Unassembled WGS sequence"/>
</dbReference>
<evidence type="ECO:0000313" key="7">
    <source>
        <dbReference type="Proteomes" id="UP000460257"/>
    </source>
</evidence>
<keyword evidence="7" id="KW-1185">Reference proteome</keyword>
<dbReference type="PANTHER" id="PTHR39181:SF1">
    <property type="entry name" value="TYROSINE-PROTEIN PHOSPHATASE YWQE"/>
    <property type="match status" value="1"/>
</dbReference>
<dbReference type="Gene3D" id="3.20.20.140">
    <property type="entry name" value="Metal-dependent hydrolases"/>
    <property type="match status" value="1"/>
</dbReference>
<dbReference type="InterPro" id="IPR016667">
    <property type="entry name" value="Caps_polysacc_synth_CpsB/CapC"/>
</dbReference>
<name>A0A6N7IYQ1_9FIRM</name>
<gene>
    <name evidence="6" type="ORF">FRC54_03700</name>
</gene>
<evidence type="ECO:0000256" key="3">
    <source>
        <dbReference type="ARBA" id="ARBA00022801"/>
    </source>
</evidence>
<comment type="similarity">
    <text evidence="1">Belongs to the metallo-dependent hydrolases superfamily. CpsB/CapC family.</text>
</comment>
<evidence type="ECO:0000256" key="5">
    <source>
        <dbReference type="ARBA" id="ARBA00051722"/>
    </source>
</evidence>
<dbReference type="GO" id="GO:0030145">
    <property type="term" value="F:manganese ion binding"/>
    <property type="evidence" value="ECO:0007669"/>
    <property type="project" value="InterPro"/>
</dbReference>
<keyword evidence="3" id="KW-0378">Hydrolase</keyword>
<dbReference type="EMBL" id="VOGC01000002">
    <property type="protein sequence ID" value="MQN01070.1"/>
    <property type="molecule type" value="Genomic_DNA"/>
</dbReference>
<comment type="caution">
    <text evidence="6">The sequence shown here is derived from an EMBL/GenBank/DDBJ whole genome shotgun (WGS) entry which is preliminary data.</text>
</comment>
<evidence type="ECO:0000256" key="2">
    <source>
        <dbReference type="ARBA" id="ARBA00013064"/>
    </source>
</evidence>
<sequence length="248" mass="28520">MSDIYDFHSHILPGIDDGSRDIEMTRQMLAMEVDQGVNHILFTPHFYAQQQSFSQFAENRQHALDKTAELISGMDAKLKYRAAAETYFFKGISEAGILDDLCMQTEDKRVLFLEMPFTQWKTSMYDEVEPIIRKRQLTVVLVHIERFAGFQKDRGVWDAILDLPLILQHNGEFFTHGKFGLFGREGRLAKETMTGDRPLILGTDAHNTTSRHPNLGHAREVIEKKFGRETLDEIDQRSKALWAEGTTE</sequence>
<reference evidence="6" key="1">
    <citation type="journal article" date="2020" name="Appl. Environ. Microbiol.">
        <title>Medium-Chain Fatty Acid Synthesis by 'Candidatus Weimeria bifida' gen. nov., sp. nov., and 'Candidatus Pseudoramibacter fermentans' sp. nov.</title>
        <authorList>
            <person name="Scarborough M.J."/>
            <person name="Myers K.S."/>
            <person name="Donohue T.J."/>
            <person name="Noguera D.R."/>
        </authorList>
    </citation>
    <scope>NUCLEOTIDE SEQUENCE</scope>
    <source>
        <strain evidence="6">LCO1.1</strain>
    </source>
</reference>
<proteinExistence type="inferred from homology"/>
<comment type="catalytic activity">
    <reaction evidence="5">
        <text>O-phospho-L-tyrosyl-[protein] + H2O = L-tyrosyl-[protein] + phosphate</text>
        <dbReference type="Rhea" id="RHEA:10684"/>
        <dbReference type="Rhea" id="RHEA-COMP:10136"/>
        <dbReference type="Rhea" id="RHEA-COMP:20101"/>
        <dbReference type="ChEBI" id="CHEBI:15377"/>
        <dbReference type="ChEBI" id="CHEBI:43474"/>
        <dbReference type="ChEBI" id="CHEBI:46858"/>
        <dbReference type="ChEBI" id="CHEBI:61978"/>
        <dbReference type="EC" id="3.1.3.48"/>
    </reaction>
</comment>
<evidence type="ECO:0000313" key="6">
    <source>
        <dbReference type="EMBL" id="MQN01070.1"/>
    </source>
</evidence>
<evidence type="ECO:0000256" key="4">
    <source>
        <dbReference type="ARBA" id="ARBA00022912"/>
    </source>
</evidence>
<accession>A0A6N7IYQ1</accession>
<dbReference type="InterPro" id="IPR016195">
    <property type="entry name" value="Pol/histidinol_Pase-like"/>
</dbReference>
<dbReference type="SUPFAM" id="SSF89550">
    <property type="entry name" value="PHP domain-like"/>
    <property type="match status" value="1"/>
</dbReference>
<evidence type="ECO:0000256" key="1">
    <source>
        <dbReference type="ARBA" id="ARBA00005750"/>
    </source>
</evidence>
<dbReference type="EC" id="3.1.3.48" evidence="2"/>
<dbReference type="Pfam" id="PF19567">
    <property type="entry name" value="CpsB_CapC"/>
    <property type="match status" value="1"/>
</dbReference>
<keyword evidence="4" id="KW-0904">Protein phosphatase</keyword>